<protein>
    <submittedName>
        <fullName evidence="1">Uncharacterized protein</fullName>
    </submittedName>
</protein>
<organism evidence="1 2">
    <name type="scientific">Goekera deserti</name>
    <dbReference type="NCBI Taxonomy" id="2497753"/>
    <lineage>
        <taxon>Bacteria</taxon>
        <taxon>Bacillati</taxon>
        <taxon>Actinomycetota</taxon>
        <taxon>Actinomycetes</taxon>
        <taxon>Geodermatophilales</taxon>
        <taxon>Geodermatophilaceae</taxon>
        <taxon>Goekera</taxon>
    </lineage>
</organism>
<evidence type="ECO:0000313" key="1">
    <source>
        <dbReference type="EMBL" id="NEL55689.1"/>
    </source>
</evidence>
<accession>A0A7K3WID6</accession>
<sequence>MAENQYDDTGALRPAFVDNYASATRSWAEDLAQLQQMEQDMLADGYPPDHPLLVELRAMAAAWATSLDNGRANRSETFYADYLARKVATDQLIVDIDPSCDWAHTQS</sequence>
<comment type="caution">
    <text evidence="1">The sequence shown here is derived from an EMBL/GenBank/DDBJ whole genome shotgun (WGS) entry which is preliminary data.</text>
</comment>
<keyword evidence="2" id="KW-1185">Reference proteome</keyword>
<proteinExistence type="predicted"/>
<dbReference type="AlphaFoldDB" id="A0A7K3WID6"/>
<evidence type="ECO:0000313" key="2">
    <source>
        <dbReference type="Proteomes" id="UP000470470"/>
    </source>
</evidence>
<name>A0A7K3WID6_9ACTN</name>
<reference evidence="1 2" key="1">
    <citation type="submission" date="2020-02" db="EMBL/GenBank/DDBJ databases">
        <title>The whole genome sequence of CPCC 205119.</title>
        <authorList>
            <person name="Jiang Z."/>
        </authorList>
    </citation>
    <scope>NUCLEOTIDE SEQUENCE [LARGE SCALE GENOMIC DNA]</scope>
    <source>
        <strain evidence="1 2">CPCC 205119</strain>
    </source>
</reference>
<dbReference type="EMBL" id="JAAGWK010000024">
    <property type="protein sequence ID" value="NEL55689.1"/>
    <property type="molecule type" value="Genomic_DNA"/>
</dbReference>
<gene>
    <name evidence="1" type="ORF">G1H19_17040</name>
</gene>
<dbReference type="RefSeq" id="WP_152730837.1">
    <property type="nucleotide sequence ID" value="NZ_JAABOZ010000011.1"/>
</dbReference>
<dbReference type="Proteomes" id="UP000470470">
    <property type="component" value="Unassembled WGS sequence"/>
</dbReference>